<feature type="region of interest" description="Disordered" evidence="1">
    <location>
        <begin position="180"/>
        <end position="217"/>
    </location>
</feature>
<evidence type="ECO:0000313" key="3">
    <source>
        <dbReference type="Proteomes" id="UP001381693"/>
    </source>
</evidence>
<name>A0AAN8WVW7_HALRR</name>
<sequence>MWPPEAVSFPKDTMSEEPLRRVLVEDIPSLVACHHTVVAVQSADLAPVHSSRVNRSPNNSTMEKKVVGDASHLPEKRTSEIDATHPCLSGSASGLASELRDKLSFKNGVMNGMKIGTTDAEVHVPAVKSAKSVVLDEQCSESSHESTSKSDINGTVCNGHTVSEATSSNSIAISDTFSINSEKSSDSSHSFSGARPRTRNASNSSHSTQAKSDVDLSSTSESLIAPEICISPVSTSVDDDLKVDYIKSHKTKGDSRQLSILHGLWNCMKSLHPSLPVVPMNQLPIFGLPFKLFDLLDNICVVSSSLPA</sequence>
<feature type="region of interest" description="Disordered" evidence="1">
    <location>
        <begin position="49"/>
        <end position="79"/>
    </location>
</feature>
<evidence type="ECO:0000256" key="1">
    <source>
        <dbReference type="SAM" id="MobiDB-lite"/>
    </source>
</evidence>
<feature type="compositionally biased region" description="Polar residues" evidence="1">
    <location>
        <begin position="51"/>
        <end position="61"/>
    </location>
</feature>
<evidence type="ECO:0000313" key="2">
    <source>
        <dbReference type="EMBL" id="KAK7067369.1"/>
    </source>
</evidence>
<feature type="compositionally biased region" description="Polar residues" evidence="1">
    <location>
        <begin position="199"/>
        <end position="217"/>
    </location>
</feature>
<reference evidence="2 3" key="1">
    <citation type="submission" date="2023-11" db="EMBL/GenBank/DDBJ databases">
        <title>Halocaridina rubra genome assembly.</title>
        <authorList>
            <person name="Smith C."/>
        </authorList>
    </citation>
    <scope>NUCLEOTIDE SEQUENCE [LARGE SCALE GENOMIC DNA]</scope>
    <source>
        <strain evidence="2">EP-1</strain>
        <tissue evidence="2">Whole</tissue>
    </source>
</reference>
<feature type="compositionally biased region" description="Basic and acidic residues" evidence="1">
    <location>
        <begin position="62"/>
        <end position="79"/>
    </location>
</feature>
<dbReference type="EMBL" id="JAXCGZ010018710">
    <property type="protein sequence ID" value="KAK7067369.1"/>
    <property type="molecule type" value="Genomic_DNA"/>
</dbReference>
<comment type="caution">
    <text evidence="2">The sequence shown here is derived from an EMBL/GenBank/DDBJ whole genome shotgun (WGS) entry which is preliminary data.</text>
</comment>
<organism evidence="2 3">
    <name type="scientific">Halocaridina rubra</name>
    <name type="common">Hawaiian red shrimp</name>
    <dbReference type="NCBI Taxonomy" id="373956"/>
    <lineage>
        <taxon>Eukaryota</taxon>
        <taxon>Metazoa</taxon>
        <taxon>Ecdysozoa</taxon>
        <taxon>Arthropoda</taxon>
        <taxon>Crustacea</taxon>
        <taxon>Multicrustacea</taxon>
        <taxon>Malacostraca</taxon>
        <taxon>Eumalacostraca</taxon>
        <taxon>Eucarida</taxon>
        <taxon>Decapoda</taxon>
        <taxon>Pleocyemata</taxon>
        <taxon>Caridea</taxon>
        <taxon>Atyoidea</taxon>
        <taxon>Atyidae</taxon>
        <taxon>Halocaridina</taxon>
    </lineage>
</organism>
<keyword evidence="3" id="KW-1185">Reference proteome</keyword>
<accession>A0AAN8WVW7</accession>
<feature type="compositionally biased region" description="Low complexity" evidence="1">
    <location>
        <begin position="180"/>
        <end position="192"/>
    </location>
</feature>
<proteinExistence type="predicted"/>
<dbReference type="AlphaFoldDB" id="A0AAN8WVW7"/>
<gene>
    <name evidence="2" type="ORF">SK128_007696</name>
</gene>
<protein>
    <submittedName>
        <fullName evidence="2">Uncharacterized protein</fullName>
    </submittedName>
</protein>
<dbReference type="Proteomes" id="UP001381693">
    <property type="component" value="Unassembled WGS sequence"/>
</dbReference>